<proteinExistence type="predicted"/>
<dbReference type="WBParaSite" id="SMUV_0000269201-mRNA-1">
    <property type="protein sequence ID" value="SMUV_0000269201-mRNA-1"/>
    <property type="gene ID" value="SMUV_0000269201"/>
</dbReference>
<dbReference type="Proteomes" id="UP000046393">
    <property type="component" value="Unplaced"/>
</dbReference>
<keyword evidence="2" id="KW-1185">Reference proteome</keyword>
<evidence type="ECO:0000256" key="1">
    <source>
        <dbReference type="SAM" id="Phobius"/>
    </source>
</evidence>
<accession>A0A0N5AEM7</accession>
<sequence>MLQKSLLSISLASSYIRSRNRLLVLFFIITCLLILLVLCNIAFCIGRFIFGKFGARRYQAHPTKRGRFYLLLLLFFIAWFTVVSFTALVVYGAIDFYTYVPESNNFDSYSVWICTLCYCKSYHPIDRSVLSNRMGVLMIHLSMFLLIFSPLLILFANFMLVYAQMYTDLCPQIQSRVSYLNLVWICCLVIGIILSLCTVILLKMSKYFLRMNTEYYWNSNENYSTLSSVRPNSNNKHSTVCSAF</sequence>
<evidence type="ECO:0000313" key="2">
    <source>
        <dbReference type="Proteomes" id="UP000046393"/>
    </source>
</evidence>
<name>A0A0N5AEM7_9BILA</name>
<organism evidence="2 3">
    <name type="scientific">Syphacia muris</name>
    <dbReference type="NCBI Taxonomy" id="451379"/>
    <lineage>
        <taxon>Eukaryota</taxon>
        <taxon>Metazoa</taxon>
        <taxon>Ecdysozoa</taxon>
        <taxon>Nematoda</taxon>
        <taxon>Chromadorea</taxon>
        <taxon>Rhabditida</taxon>
        <taxon>Spirurina</taxon>
        <taxon>Oxyuridomorpha</taxon>
        <taxon>Oxyuroidea</taxon>
        <taxon>Oxyuridae</taxon>
        <taxon>Syphacia</taxon>
    </lineage>
</organism>
<feature type="transmembrane region" description="Helical" evidence="1">
    <location>
        <begin position="70"/>
        <end position="94"/>
    </location>
</feature>
<feature type="transmembrane region" description="Helical" evidence="1">
    <location>
        <begin position="182"/>
        <end position="202"/>
    </location>
</feature>
<protein>
    <submittedName>
        <fullName evidence="3">G_PROTEIN_RECEP_F1_2 domain-containing protein</fullName>
    </submittedName>
</protein>
<keyword evidence="1" id="KW-0812">Transmembrane</keyword>
<feature type="transmembrane region" description="Helical" evidence="1">
    <location>
        <begin position="22"/>
        <end position="50"/>
    </location>
</feature>
<reference evidence="3" key="1">
    <citation type="submission" date="2017-02" db="UniProtKB">
        <authorList>
            <consortium name="WormBaseParasite"/>
        </authorList>
    </citation>
    <scope>IDENTIFICATION</scope>
</reference>
<dbReference type="STRING" id="451379.A0A0N5AEM7"/>
<keyword evidence="1" id="KW-0472">Membrane</keyword>
<evidence type="ECO:0000313" key="3">
    <source>
        <dbReference type="WBParaSite" id="SMUV_0000269201-mRNA-1"/>
    </source>
</evidence>
<keyword evidence="1" id="KW-1133">Transmembrane helix</keyword>
<feature type="transmembrane region" description="Helical" evidence="1">
    <location>
        <begin position="135"/>
        <end position="162"/>
    </location>
</feature>
<dbReference type="AlphaFoldDB" id="A0A0N5AEM7"/>